<comment type="caution">
    <text evidence="1">The sequence shown here is derived from an EMBL/GenBank/DDBJ whole genome shotgun (WGS) entry which is preliminary data.</text>
</comment>
<dbReference type="Proteomes" id="UP001161697">
    <property type="component" value="Unassembled WGS sequence"/>
</dbReference>
<accession>A0AA42QC62</accession>
<dbReference type="InterPro" id="IPR025680">
    <property type="entry name" value="DddI"/>
</dbReference>
<reference evidence="1" key="1">
    <citation type="submission" date="2022-09" db="EMBL/GenBank/DDBJ databases">
        <title>Intensive care unit water sources are persistently colonized with multi-drug resistant bacteria and are the site of extensive horizontal gene transfer of antibiotic resistance genes.</title>
        <authorList>
            <person name="Diorio-Toth L."/>
        </authorList>
    </citation>
    <scope>NUCLEOTIDE SEQUENCE</scope>
    <source>
        <strain evidence="1">GD03704</strain>
    </source>
</reference>
<evidence type="ECO:0000313" key="2">
    <source>
        <dbReference type="Proteomes" id="UP001161697"/>
    </source>
</evidence>
<gene>
    <name evidence="1" type="ORF">N5J11_18350</name>
</gene>
<dbReference type="AlphaFoldDB" id="A0AA42QC62"/>
<protein>
    <submittedName>
        <fullName evidence="1">Imm1 family immunity protein</fullName>
    </submittedName>
</protein>
<dbReference type="EMBL" id="JAOCJE010000001">
    <property type="protein sequence ID" value="MDH1341127.1"/>
    <property type="molecule type" value="Genomic_DNA"/>
</dbReference>
<organism evidence="1 2">
    <name type="scientific">Ectopseudomonas oleovorans</name>
    <name type="common">Pseudomonas oleovorans</name>
    <dbReference type="NCBI Taxonomy" id="301"/>
    <lineage>
        <taxon>Bacteria</taxon>
        <taxon>Pseudomonadati</taxon>
        <taxon>Pseudomonadota</taxon>
        <taxon>Gammaproteobacteria</taxon>
        <taxon>Pseudomonadales</taxon>
        <taxon>Pseudomonadaceae</taxon>
        <taxon>Ectopseudomonas</taxon>
    </lineage>
</organism>
<proteinExistence type="predicted"/>
<name>A0AA42QC62_ECTOL</name>
<sequence length="99" mass="11513">MCALINGEWGWLMYLRYKGDAGFSSRNIKYKGPAESTIEYRLDNGQHDEYPASWAYPVAVIEHALQFFQTQQIPPTFIHWHNDSEDGVELEYKTANNQL</sequence>
<dbReference type="Pfam" id="PF14430">
    <property type="entry name" value="Imm1"/>
    <property type="match status" value="1"/>
</dbReference>
<evidence type="ECO:0000313" key="1">
    <source>
        <dbReference type="EMBL" id="MDH1341127.1"/>
    </source>
</evidence>
<dbReference type="RefSeq" id="WP_279534831.1">
    <property type="nucleotide sequence ID" value="NZ_CP104579.1"/>
</dbReference>